<dbReference type="PANTHER" id="PTHR47926">
    <property type="entry name" value="PENTATRICOPEPTIDE REPEAT-CONTAINING PROTEIN"/>
    <property type="match status" value="1"/>
</dbReference>
<protein>
    <submittedName>
        <fullName evidence="4">Uncharacterized protein</fullName>
    </submittedName>
</protein>
<dbReference type="GO" id="GO:0009451">
    <property type="term" value="P:RNA modification"/>
    <property type="evidence" value="ECO:0007669"/>
    <property type="project" value="InterPro"/>
</dbReference>
<dbReference type="EMBL" id="GISG01246004">
    <property type="protein sequence ID" value="MBA4670067.1"/>
    <property type="molecule type" value="Transcribed_RNA"/>
</dbReference>
<feature type="repeat" description="PPR" evidence="3">
    <location>
        <begin position="208"/>
        <end position="242"/>
    </location>
</feature>
<feature type="repeat" description="PPR" evidence="3">
    <location>
        <begin position="107"/>
        <end position="141"/>
    </location>
</feature>
<dbReference type="SUPFAM" id="SSF48452">
    <property type="entry name" value="TPR-like"/>
    <property type="match status" value="1"/>
</dbReference>
<accession>A0A7C9EPD5</accession>
<keyword evidence="1" id="KW-0677">Repeat</keyword>
<evidence type="ECO:0000313" key="4">
    <source>
        <dbReference type="EMBL" id="MBA4670067.1"/>
    </source>
</evidence>
<dbReference type="PROSITE" id="PS51375">
    <property type="entry name" value="PPR"/>
    <property type="match status" value="4"/>
</dbReference>
<feature type="repeat" description="PPR" evidence="3">
    <location>
        <begin position="177"/>
        <end position="207"/>
    </location>
</feature>
<dbReference type="PANTHER" id="PTHR47926:SF471">
    <property type="entry name" value="DYW DOMAIN-CONTAINING PROTEIN"/>
    <property type="match status" value="1"/>
</dbReference>
<dbReference type="Pfam" id="PF13041">
    <property type="entry name" value="PPR_2"/>
    <property type="match status" value="3"/>
</dbReference>
<evidence type="ECO:0000256" key="1">
    <source>
        <dbReference type="ARBA" id="ARBA00022737"/>
    </source>
</evidence>
<dbReference type="InterPro" id="IPR002885">
    <property type="entry name" value="PPR_rpt"/>
</dbReference>
<name>A0A7C9EPD5_OPUST</name>
<dbReference type="Gene3D" id="1.25.40.10">
    <property type="entry name" value="Tetratricopeptide repeat domain"/>
    <property type="match status" value="4"/>
</dbReference>
<sequence length="435" mass="48139">MKQHDQVSWTSIISGYAQLGCGDEAFLLFKNMLKSDIKPNCFTYVSIIAACSGLYEALDLGSAVHAHVLRLGFATNSFLVSSLIDFYSKCGRADGAALLFDAATTRDNILYNSMIAGYCQNFYCEDALKLLIQMREEGVSPTNFTMSSVLKACGSLSLLCLGRQVHCLVIKECLVSNVFILSSLIDMYSKSGSIDDARSVFDQTIERNSVLWTSMISGYAHSGRAIEGLELFDCMVKNGCLPDHMCFTAVFSACNHAGLLNSAVEYFDRMTKGYGLVPKLDQYACLVDLHAGKGDLMKAIQLIDEMPFNPNIVMLSSLLSSCKTYGAVDLARKVANRLFQAQPHNAAPYVTMARIYAEAGLWDEFTNIKKLMKQKRIKKSASWSWVEVDGGVHVFLVGDMLHPKSHNIYVLLQQLDLEIKAQCIRQESESNDALL</sequence>
<comment type="similarity">
    <text evidence="2">Belongs to the PPR family. PCMP-E subfamily.</text>
</comment>
<dbReference type="Pfam" id="PF20431">
    <property type="entry name" value="E_motif"/>
    <property type="match status" value="1"/>
</dbReference>
<dbReference type="InterPro" id="IPR046960">
    <property type="entry name" value="PPR_At4g14850-like_plant"/>
</dbReference>
<evidence type="ECO:0000256" key="2">
    <source>
        <dbReference type="ARBA" id="ARBA00061659"/>
    </source>
</evidence>
<dbReference type="NCBIfam" id="TIGR00756">
    <property type="entry name" value="PPR"/>
    <property type="match status" value="4"/>
</dbReference>
<dbReference type="GO" id="GO:0003723">
    <property type="term" value="F:RNA binding"/>
    <property type="evidence" value="ECO:0007669"/>
    <property type="project" value="InterPro"/>
</dbReference>
<reference evidence="4" key="2">
    <citation type="submission" date="2020-07" db="EMBL/GenBank/DDBJ databases">
        <authorList>
            <person name="Vera ALvarez R."/>
            <person name="Arias-Moreno D.M."/>
            <person name="Jimenez-Jacinto V."/>
            <person name="Jimenez-Bremont J.F."/>
            <person name="Swaminathan K."/>
            <person name="Moose S.P."/>
            <person name="Guerrero-Gonzalez M.L."/>
            <person name="Marino-Ramirez L."/>
            <person name="Landsman D."/>
            <person name="Rodriguez-Kessler M."/>
            <person name="Delgado-Sanchez P."/>
        </authorList>
    </citation>
    <scope>NUCLEOTIDE SEQUENCE</scope>
    <source>
        <tissue evidence="4">Cladode</tissue>
    </source>
</reference>
<organism evidence="4">
    <name type="scientific">Opuntia streptacantha</name>
    <name type="common">Prickly pear cactus</name>
    <name type="synonym">Opuntia cardona</name>
    <dbReference type="NCBI Taxonomy" id="393608"/>
    <lineage>
        <taxon>Eukaryota</taxon>
        <taxon>Viridiplantae</taxon>
        <taxon>Streptophyta</taxon>
        <taxon>Embryophyta</taxon>
        <taxon>Tracheophyta</taxon>
        <taxon>Spermatophyta</taxon>
        <taxon>Magnoliopsida</taxon>
        <taxon>eudicotyledons</taxon>
        <taxon>Gunneridae</taxon>
        <taxon>Pentapetalae</taxon>
        <taxon>Caryophyllales</taxon>
        <taxon>Cactineae</taxon>
        <taxon>Cactaceae</taxon>
        <taxon>Opuntioideae</taxon>
        <taxon>Opuntia</taxon>
    </lineage>
</organism>
<dbReference type="FunFam" id="1.25.40.10:FF:000090">
    <property type="entry name" value="Pentatricopeptide repeat-containing protein, chloroplastic"/>
    <property type="match status" value="1"/>
</dbReference>
<dbReference type="InterPro" id="IPR046848">
    <property type="entry name" value="E_motif"/>
</dbReference>
<feature type="repeat" description="PPR" evidence="3">
    <location>
        <begin position="5"/>
        <end position="39"/>
    </location>
</feature>
<reference evidence="4" key="1">
    <citation type="journal article" date="2013" name="J. Plant Res.">
        <title>Effect of fungi and light on seed germination of three Opuntia species from semiarid lands of central Mexico.</title>
        <authorList>
            <person name="Delgado-Sanchez P."/>
            <person name="Jimenez-Bremont J.F."/>
            <person name="Guerrero-Gonzalez Mde L."/>
            <person name="Flores J."/>
        </authorList>
    </citation>
    <scope>NUCLEOTIDE SEQUENCE</scope>
    <source>
        <tissue evidence="4">Cladode</tissue>
    </source>
</reference>
<dbReference type="FunFam" id="1.25.40.10:FF:000196">
    <property type="entry name" value="Pentatricopeptide repeat-containing protein At4g14850"/>
    <property type="match status" value="1"/>
</dbReference>
<evidence type="ECO:0000256" key="3">
    <source>
        <dbReference type="PROSITE-ProRule" id="PRU00708"/>
    </source>
</evidence>
<dbReference type="AlphaFoldDB" id="A0A7C9EPD5"/>
<dbReference type="InterPro" id="IPR011990">
    <property type="entry name" value="TPR-like_helical_dom_sf"/>
</dbReference>
<proteinExistence type="inferred from homology"/>
<dbReference type="Pfam" id="PF01535">
    <property type="entry name" value="PPR"/>
    <property type="match status" value="2"/>
</dbReference>